<accession>A0A0R2I5Z4</accession>
<reference evidence="3 4" key="1">
    <citation type="journal article" date="2015" name="Genome Announc.">
        <title>Expanding the biotechnology potential of lactobacilli through comparative genomics of 213 strains and associated genera.</title>
        <authorList>
            <person name="Sun Z."/>
            <person name="Harris H.M."/>
            <person name="McCann A."/>
            <person name="Guo C."/>
            <person name="Argimon S."/>
            <person name="Zhang W."/>
            <person name="Yang X."/>
            <person name="Jeffery I.B."/>
            <person name="Cooney J.C."/>
            <person name="Kagawa T.F."/>
            <person name="Liu W."/>
            <person name="Song Y."/>
            <person name="Salvetti E."/>
            <person name="Wrobel A."/>
            <person name="Rasinkangas P."/>
            <person name="Parkhill J."/>
            <person name="Rea M.C."/>
            <person name="O'Sullivan O."/>
            <person name="Ritari J."/>
            <person name="Douillard F.P."/>
            <person name="Paul Ross R."/>
            <person name="Yang R."/>
            <person name="Briner A.E."/>
            <person name="Felis G.E."/>
            <person name="de Vos W.M."/>
            <person name="Barrangou R."/>
            <person name="Klaenhammer T.R."/>
            <person name="Caufield P.W."/>
            <person name="Cui Y."/>
            <person name="Zhang H."/>
            <person name="O'Toole P.W."/>
        </authorList>
    </citation>
    <scope>NUCLEOTIDE SEQUENCE [LARGE SCALE GENOMIC DNA]</scope>
    <source>
        <strain evidence="3 4">DSM 17896</strain>
    </source>
</reference>
<feature type="compositionally biased region" description="Basic and acidic residues" evidence="1">
    <location>
        <begin position="185"/>
        <end position="205"/>
    </location>
</feature>
<protein>
    <submittedName>
        <fullName evidence="3">Uncharacterized protein</fullName>
    </submittedName>
</protein>
<evidence type="ECO:0000313" key="4">
    <source>
        <dbReference type="Proteomes" id="UP000050934"/>
    </source>
</evidence>
<dbReference type="Proteomes" id="UP000050934">
    <property type="component" value="Unassembled WGS sequence"/>
</dbReference>
<organism evidence="3 4">
    <name type="scientific">Limosilactobacillus secaliphilus</name>
    <dbReference type="NCBI Taxonomy" id="396268"/>
    <lineage>
        <taxon>Bacteria</taxon>
        <taxon>Bacillati</taxon>
        <taxon>Bacillota</taxon>
        <taxon>Bacilli</taxon>
        <taxon>Lactobacillales</taxon>
        <taxon>Lactobacillaceae</taxon>
        <taxon>Limosilactobacillus</taxon>
    </lineage>
</organism>
<comment type="caution">
    <text evidence="3">The sequence shown here is derived from an EMBL/GenBank/DDBJ whole genome shotgun (WGS) entry which is preliminary data.</text>
</comment>
<feature type="transmembrane region" description="Helical" evidence="2">
    <location>
        <begin position="37"/>
        <end position="70"/>
    </location>
</feature>
<dbReference type="PATRIC" id="fig|396268.3.peg.82"/>
<feature type="transmembrane region" description="Helical" evidence="2">
    <location>
        <begin position="6"/>
        <end position="25"/>
    </location>
</feature>
<name>A0A0R2I5Z4_9LACO</name>
<evidence type="ECO:0000256" key="1">
    <source>
        <dbReference type="SAM" id="MobiDB-lite"/>
    </source>
</evidence>
<dbReference type="STRING" id="396268.IV45_GL000081"/>
<evidence type="ECO:0000256" key="2">
    <source>
        <dbReference type="SAM" id="Phobius"/>
    </source>
</evidence>
<feature type="transmembrane region" description="Helical" evidence="2">
    <location>
        <begin position="153"/>
        <end position="173"/>
    </location>
</feature>
<keyword evidence="2" id="KW-0472">Membrane</keyword>
<proteinExistence type="predicted"/>
<feature type="transmembrane region" description="Helical" evidence="2">
    <location>
        <begin position="76"/>
        <end position="96"/>
    </location>
</feature>
<dbReference type="EMBL" id="JQBW01000006">
    <property type="protein sequence ID" value="KRN59046.1"/>
    <property type="molecule type" value="Genomic_DNA"/>
</dbReference>
<evidence type="ECO:0000313" key="3">
    <source>
        <dbReference type="EMBL" id="KRN59046.1"/>
    </source>
</evidence>
<keyword evidence="4" id="KW-1185">Reference proteome</keyword>
<dbReference type="OrthoDB" id="9974075at2"/>
<feature type="transmembrane region" description="Helical" evidence="2">
    <location>
        <begin position="108"/>
        <end position="133"/>
    </location>
</feature>
<keyword evidence="2" id="KW-1133">Transmembrane helix</keyword>
<dbReference type="RefSeq" id="WP_157051194.1">
    <property type="nucleotide sequence ID" value="NZ_JQBW01000006.1"/>
</dbReference>
<keyword evidence="2" id="KW-0812">Transmembrane</keyword>
<sequence length="205" mass="22529">MMNERARYLIISIVCGLATFGLSFVQWHHVLPTGTQTIAVAGIFSIAAMFAAGIWTSLLLIVIVGVLATILKITSWTFWLPILLDWFVLAGVNGWSMTNRVHLHHQQAISFGLIAGTSQLAGKLVLLTIQVVLMTGNFNDVPRIIETATPGALLEGLLYAALVPPIVLLLRFFSEDLPPKTNNDNADKTSKIIDLSQHKKEDDQR</sequence>
<feature type="region of interest" description="Disordered" evidence="1">
    <location>
        <begin position="181"/>
        <end position="205"/>
    </location>
</feature>
<gene>
    <name evidence="3" type="ORF">IV45_GL000081</name>
</gene>
<dbReference type="AlphaFoldDB" id="A0A0R2I5Z4"/>